<dbReference type="InterPro" id="IPR004393">
    <property type="entry name" value="NadC"/>
</dbReference>
<evidence type="ECO:0000256" key="5">
    <source>
        <dbReference type="ARBA" id="ARBA00011944"/>
    </source>
</evidence>
<evidence type="ECO:0000256" key="7">
    <source>
        <dbReference type="ARBA" id="ARBA00022676"/>
    </source>
</evidence>
<evidence type="ECO:0000256" key="12">
    <source>
        <dbReference type="PIRNR" id="PIRNR006250"/>
    </source>
</evidence>
<dbReference type="AlphaFoldDB" id="I3CGT3"/>
<keyword evidence="6" id="KW-0662">Pyridine nucleotide biosynthesis</keyword>
<dbReference type="InterPro" id="IPR036068">
    <property type="entry name" value="Nicotinate_pribotase-like_C"/>
</dbReference>
<evidence type="ECO:0000256" key="8">
    <source>
        <dbReference type="ARBA" id="ARBA00022679"/>
    </source>
</evidence>
<dbReference type="EMBL" id="JH600070">
    <property type="protein sequence ID" value="EIJ42826.1"/>
    <property type="molecule type" value="Genomic_DNA"/>
</dbReference>
<dbReference type="FunFam" id="3.90.1170.20:FF:000001">
    <property type="entry name" value="Nicotinate-nucleotide diphosphorylase (Carboxylating)"/>
    <property type="match status" value="1"/>
</dbReference>
<dbReference type="SUPFAM" id="SSF51690">
    <property type="entry name" value="Nicotinate/Quinolinate PRTase C-terminal domain-like"/>
    <property type="match status" value="1"/>
</dbReference>
<evidence type="ECO:0000256" key="10">
    <source>
        <dbReference type="ARBA" id="ARBA00047445"/>
    </source>
</evidence>
<evidence type="ECO:0000259" key="13">
    <source>
        <dbReference type="Pfam" id="PF01729"/>
    </source>
</evidence>
<dbReference type="InterPro" id="IPR022412">
    <property type="entry name" value="Quinolinate_PRibosylTrfase_N"/>
</dbReference>
<dbReference type="UniPathway" id="UPA00253">
    <property type="reaction ID" value="UER00331"/>
</dbReference>
<evidence type="ECO:0000259" key="14">
    <source>
        <dbReference type="Pfam" id="PF02749"/>
    </source>
</evidence>
<evidence type="ECO:0000256" key="1">
    <source>
        <dbReference type="ARBA" id="ARBA00003237"/>
    </source>
</evidence>
<organism evidence="15 16">
    <name type="scientific">Beggiatoa alba B18LD</name>
    <dbReference type="NCBI Taxonomy" id="395493"/>
    <lineage>
        <taxon>Bacteria</taxon>
        <taxon>Pseudomonadati</taxon>
        <taxon>Pseudomonadota</taxon>
        <taxon>Gammaproteobacteria</taxon>
        <taxon>Thiotrichales</taxon>
        <taxon>Thiotrichaceae</taxon>
        <taxon>Beggiatoa</taxon>
    </lineage>
</organism>
<dbReference type="eggNOG" id="COG0157">
    <property type="taxonomic scope" value="Bacteria"/>
</dbReference>
<feature type="domain" description="Quinolinate phosphoribosyl transferase C-terminal" evidence="13">
    <location>
        <begin position="117"/>
        <end position="280"/>
    </location>
</feature>
<dbReference type="InterPro" id="IPR002638">
    <property type="entry name" value="Quinolinate_PRibosylTrfase_C"/>
</dbReference>
<comment type="function">
    <text evidence="1">Involved in the catabolism of quinolinic acid (QA).</text>
</comment>
<dbReference type="GO" id="GO:0005737">
    <property type="term" value="C:cytoplasm"/>
    <property type="evidence" value="ECO:0007669"/>
    <property type="project" value="TreeGrafter"/>
</dbReference>
<dbReference type="InterPro" id="IPR037128">
    <property type="entry name" value="Quinolinate_PRibosylTase_N_sf"/>
</dbReference>
<feature type="domain" description="Quinolinate phosphoribosyl transferase N-terminal" evidence="14">
    <location>
        <begin position="30"/>
        <end position="114"/>
    </location>
</feature>
<dbReference type="HOGENOM" id="CLU_039622_0_3_6"/>
<evidence type="ECO:0000256" key="2">
    <source>
        <dbReference type="ARBA" id="ARBA00004893"/>
    </source>
</evidence>
<dbReference type="NCBIfam" id="TIGR00078">
    <property type="entry name" value="nadC"/>
    <property type="match status" value="1"/>
</dbReference>
<evidence type="ECO:0000313" key="15">
    <source>
        <dbReference type="EMBL" id="EIJ42826.1"/>
    </source>
</evidence>
<evidence type="ECO:0000313" key="16">
    <source>
        <dbReference type="Proteomes" id="UP000005744"/>
    </source>
</evidence>
<dbReference type="Proteomes" id="UP000005744">
    <property type="component" value="Unassembled WGS sequence"/>
</dbReference>
<keyword evidence="8 12" id="KW-0808">Transferase</keyword>
<dbReference type="RefSeq" id="WP_002686080.1">
    <property type="nucleotide sequence ID" value="NZ_JH600070.1"/>
</dbReference>
<dbReference type="CDD" id="cd01572">
    <property type="entry name" value="QPRTase"/>
    <property type="match status" value="1"/>
</dbReference>
<dbReference type="GO" id="GO:0004514">
    <property type="term" value="F:nicotinate-nucleotide diphosphorylase (carboxylating) activity"/>
    <property type="evidence" value="ECO:0007669"/>
    <property type="project" value="UniProtKB-EC"/>
</dbReference>
<dbReference type="Gene3D" id="3.90.1170.20">
    <property type="entry name" value="Quinolinate phosphoribosyl transferase, N-terminal domain"/>
    <property type="match status" value="1"/>
</dbReference>
<accession>I3CGT3</accession>
<dbReference type="FunFam" id="3.20.20.70:FF:000030">
    <property type="entry name" value="Nicotinate-nucleotide pyrophosphorylase, carboxylating"/>
    <property type="match status" value="1"/>
</dbReference>
<comment type="pathway">
    <text evidence="2">Cofactor biosynthesis; NAD(+) biosynthesis; nicotinate D-ribonucleotide from quinolinate: step 1/1.</text>
</comment>
<comment type="similarity">
    <text evidence="3 12">Belongs to the NadC/ModD family.</text>
</comment>
<sequence>MMNTLTSPALPADIETVVRMALAEDVGSGDVTAQLIDAQAQATAQVITRESAVLCGVAWFSEVFRQLDEKVQIQWFAHDGERVVPDQVLCKLSGASRSLLTGERTALNFLQLLSGTATQTATYVEAVSHTKTKILDTRKTIPVLRTAQKYAVCCGGGMNHRMGLYDAFLIKENHIFAAGSIPQALDKARTIGKNLLIEIEVENLQELQIALAAGATRILLDNFSLPMFREAVQLTQGRASLEASGGVSLETLQAIAETGVDFISIGGLTKHVQAIDLSMRIID</sequence>
<evidence type="ECO:0000256" key="6">
    <source>
        <dbReference type="ARBA" id="ARBA00022642"/>
    </source>
</evidence>
<dbReference type="GO" id="GO:0009435">
    <property type="term" value="P:NAD+ biosynthetic process"/>
    <property type="evidence" value="ECO:0007669"/>
    <property type="project" value="UniProtKB-UniPathway"/>
</dbReference>
<reference evidence="15 16" key="1">
    <citation type="submission" date="2011-11" db="EMBL/GenBank/DDBJ databases">
        <title>Improved High-Quality Draft sequence of Beggiatoa alba B18lD.</title>
        <authorList>
            <consortium name="US DOE Joint Genome Institute"/>
            <person name="Lucas S."/>
            <person name="Han J."/>
            <person name="Lapidus A."/>
            <person name="Cheng J.-F."/>
            <person name="Goodwin L."/>
            <person name="Pitluck S."/>
            <person name="Peters L."/>
            <person name="Mikhailova N."/>
            <person name="Held B."/>
            <person name="Detter J.C."/>
            <person name="Han C."/>
            <person name="Tapia R."/>
            <person name="Land M."/>
            <person name="Hauser L."/>
            <person name="Kyrpides N."/>
            <person name="Ivanova N."/>
            <person name="Pagani I."/>
            <person name="Samuel K."/>
            <person name="Teske A."/>
            <person name="Mueller J."/>
            <person name="Woyke T."/>
        </authorList>
    </citation>
    <scope>NUCLEOTIDE SEQUENCE [LARGE SCALE GENOMIC DNA]</scope>
    <source>
        <strain evidence="15 16">B18LD</strain>
    </source>
</reference>
<dbReference type="EC" id="2.4.2.19" evidence="5"/>
<name>I3CGT3_9GAMM</name>
<dbReference type="PANTHER" id="PTHR32179">
    <property type="entry name" value="NICOTINATE-NUCLEOTIDE PYROPHOSPHORYLASE [CARBOXYLATING]"/>
    <property type="match status" value="1"/>
</dbReference>
<evidence type="ECO:0000256" key="4">
    <source>
        <dbReference type="ARBA" id="ARBA00011218"/>
    </source>
</evidence>
<dbReference type="Pfam" id="PF02749">
    <property type="entry name" value="QRPTase_N"/>
    <property type="match status" value="1"/>
</dbReference>
<dbReference type="PANTHER" id="PTHR32179:SF3">
    <property type="entry name" value="NICOTINATE-NUCLEOTIDE PYROPHOSPHORYLASE [CARBOXYLATING]"/>
    <property type="match status" value="1"/>
</dbReference>
<gene>
    <name evidence="15" type="ORF">BegalDRAFT_1954</name>
</gene>
<keyword evidence="7 12" id="KW-0328">Glycosyltransferase</keyword>
<dbReference type="GO" id="GO:0034213">
    <property type="term" value="P:quinolinate catabolic process"/>
    <property type="evidence" value="ECO:0007669"/>
    <property type="project" value="TreeGrafter"/>
</dbReference>
<evidence type="ECO:0000256" key="3">
    <source>
        <dbReference type="ARBA" id="ARBA00009400"/>
    </source>
</evidence>
<dbReference type="Gene3D" id="3.20.20.70">
    <property type="entry name" value="Aldolase class I"/>
    <property type="match status" value="1"/>
</dbReference>
<dbReference type="InterPro" id="IPR013785">
    <property type="entry name" value="Aldolase_TIM"/>
</dbReference>
<evidence type="ECO:0000256" key="9">
    <source>
        <dbReference type="ARBA" id="ARBA00033102"/>
    </source>
</evidence>
<comment type="catalytic activity">
    <reaction evidence="10">
        <text>nicotinate beta-D-ribonucleotide + CO2 + diphosphate = quinolinate + 5-phospho-alpha-D-ribose 1-diphosphate + 2 H(+)</text>
        <dbReference type="Rhea" id="RHEA:12733"/>
        <dbReference type="ChEBI" id="CHEBI:15378"/>
        <dbReference type="ChEBI" id="CHEBI:16526"/>
        <dbReference type="ChEBI" id="CHEBI:29959"/>
        <dbReference type="ChEBI" id="CHEBI:33019"/>
        <dbReference type="ChEBI" id="CHEBI:57502"/>
        <dbReference type="ChEBI" id="CHEBI:58017"/>
        <dbReference type="EC" id="2.4.2.19"/>
    </reaction>
</comment>
<comment type="subunit">
    <text evidence="4">Hexamer formed by 3 homodimers.</text>
</comment>
<dbReference type="PIRSF" id="PIRSF006250">
    <property type="entry name" value="NadC_ModD"/>
    <property type="match status" value="1"/>
</dbReference>
<protein>
    <recommendedName>
        <fullName evidence="11">Probable nicotinate-nucleotide pyrophosphorylase [carboxylating]</fullName>
        <ecNumber evidence="5">2.4.2.19</ecNumber>
    </recommendedName>
    <alternativeName>
        <fullName evidence="9">Quinolinate phosphoribosyltransferase [decarboxylating]</fullName>
    </alternativeName>
</protein>
<dbReference type="STRING" id="395493.BegalDRAFT_1954"/>
<proteinExistence type="inferred from homology"/>
<dbReference type="SUPFAM" id="SSF54675">
    <property type="entry name" value="Nicotinate/Quinolinate PRTase N-terminal domain-like"/>
    <property type="match status" value="1"/>
</dbReference>
<evidence type="ECO:0000256" key="11">
    <source>
        <dbReference type="ARBA" id="ARBA00069173"/>
    </source>
</evidence>
<keyword evidence="16" id="KW-1185">Reference proteome</keyword>
<dbReference type="InterPro" id="IPR027277">
    <property type="entry name" value="NadC/ModD"/>
</dbReference>
<dbReference type="Pfam" id="PF01729">
    <property type="entry name" value="QRPTase_C"/>
    <property type="match status" value="1"/>
</dbReference>